<keyword evidence="5" id="KW-0411">Iron-sulfur</keyword>
<dbReference type="GO" id="GO:0051539">
    <property type="term" value="F:4 iron, 4 sulfur cluster binding"/>
    <property type="evidence" value="ECO:0007669"/>
    <property type="project" value="UniProtKB-KW"/>
</dbReference>
<keyword evidence="1" id="KW-0004">4Fe-4S</keyword>
<evidence type="ECO:0000256" key="3">
    <source>
        <dbReference type="ARBA" id="ARBA00023002"/>
    </source>
</evidence>
<name>A0A0W8E7S4_9ZZZZ</name>
<dbReference type="SUPFAM" id="SSF51905">
    <property type="entry name" value="FAD/NAD(P)-binding domain"/>
    <property type="match status" value="1"/>
</dbReference>
<evidence type="ECO:0000256" key="5">
    <source>
        <dbReference type="ARBA" id="ARBA00023014"/>
    </source>
</evidence>
<dbReference type="GO" id="GO:0046872">
    <property type="term" value="F:metal ion binding"/>
    <property type="evidence" value="ECO:0007669"/>
    <property type="project" value="UniProtKB-KW"/>
</dbReference>
<keyword evidence="4" id="KW-0408">Iron</keyword>
<dbReference type="EMBL" id="LNQE01001846">
    <property type="protein sequence ID" value="KUG04486.1"/>
    <property type="molecule type" value="Genomic_DNA"/>
</dbReference>
<dbReference type="PANTHER" id="PTHR43498">
    <property type="entry name" value="FERREDOXIN:COB-COM HETERODISULFIDE REDUCTASE SUBUNIT A"/>
    <property type="match status" value="1"/>
</dbReference>
<dbReference type="InterPro" id="IPR039650">
    <property type="entry name" value="HdrA-like"/>
</dbReference>
<evidence type="ECO:0000256" key="2">
    <source>
        <dbReference type="ARBA" id="ARBA00022723"/>
    </source>
</evidence>
<proteinExistence type="predicted"/>
<dbReference type="InterPro" id="IPR036188">
    <property type="entry name" value="FAD/NAD-bd_sf"/>
</dbReference>
<dbReference type="Pfam" id="PF12831">
    <property type="entry name" value="FAD_oxidored"/>
    <property type="match status" value="1"/>
</dbReference>
<evidence type="ECO:0000256" key="1">
    <source>
        <dbReference type="ARBA" id="ARBA00022485"/>
    </source>
</evidence>
<keyword evidence="3 6" id="KW-0560">Oxidoreductase</keyword>
<comment type="caution">
    <text evidence="6">The sequence shown here is derived from an EMBL/GenBank/DDBJ whole genome shotgun (WGS) entry which is preliminary data.</text>
</comment>
<dbReference type="Gene3D" id="3.40.50.720">
    <property type="entry name" value="NAD(P)-binding Rossmann-like Domain"/>
    <property type="match status" value="1"/>
</dbReference>
<gene>
    <name evidence="6" type="ORF">ASZ90_018075</name>
</gene>
<organism evidence="6">
    <name type="scientific">hydrocarbon metagenome</name>
    <dbReference type="NCBI Taxonomy" id="938273"/>
    <lineage>
        <taxon>unclassified sequences</taxon>
        <taxon>metagenomes</taxon>
        <taxon>ecological metagenomes</taxon>
    </lineage>
</organism>
<dbReference type="PANTHER" id="PTHR43498:SF1">
    <property type="entry name" value="COB--COM HETERODISULFIDE REDUCTASE IRON-SULFUR SUBUNIT A"/>
    <property type="match status" value="1"/>
</dbReference>
<accession>A0A0W8E7S4</accession>
<evidence type="ECO:0000256" key="4">
    <source>
        <dbReference type="ARBA" id="ARBA00023004"/>
    </source>
</evidence>
<keyword evidence="2" id="KW-0479">Metal-binding</keyword>
<dbReference type="EC" id="1.8.98.1" evidence="6"/>
<reference evidence="6" key="1">
    <citation type="journal article" date="2015" name="Proc. Natl. Acad. Sci. U.S.A.">
        <title>Networks of energetic and metabolic interactions define dynamics in microbial communities.</title>
        <authorList>
            <person name="Embree M."/>
            <person name="Liu J.K."/>
            <person name="Al-Bassam M.M."/>
            <person name="Zengler K."/>
        </authorList>
    </citation>
    <scope>NUCLEOTIDE SEQUENCE</scope>
</reference>
<evidence type="ECO:0000313" key="6">
    <source>
        <dbReference type="EMBL" id="KUG04486.1"/>
    </source>
</evidence>
<protein>
    <submittedName>
        <fullName evidence="6">Cob--com heterodisulfide reductase subunit a</fullName>
        <ecNumber evidence="6">1.8.98.1</ecNumber>
    </submittedName>
</protein>
<dbReference type="GO" id="GO:0051912">
    <property type="term" value="F:CoB--CoM heterodisulfide reductase activity"/>
    <property type="evidence" value="ECO:0007669"/>
    <property type="project" value="UniProtKB-EC"/>
</dbReference>
<sequence length="194" mass="21156">MKKRAGVFVCQCGTNIEATIDTERVAEYARTLPGVAYATTYKYMCSDPGQELIRSAIEEHQLEQIVIASCSPRMHENTFRKAVVGGGLNGYMFEMVNIREQDSWVHHDRAAATKKAEDLVRMGVSKVLKNKPLQVSTIPITKKALIIGGGIAGMQAALDIAEAGHQVVLVEREASIGGKMTQLDKTFPTMDCAA</sequence>
<dbReference type="AlphaFoldDB" id="A0A0W8E7S4"/>